<dbReference type="InterPro" id="IPR025240">
    <property type="entry name" value="DUF4189"/>
</dbReference>
<organism evidence="3 4">
    <name type="scientific">Anatilimnocola aggregata</name>
    <dbReference type="NCBI Taxonomy" id="2528021"/>
    <lineage>
        <taxon>Bacteria</taxon>
        <taxon>Pseudomonadati</taxon>
        <taxon>Planctomycetota</taxon>
        <taxon>Planctomycetia</taxon>
        <taxon>Pirellulales</taxon>
        <taxon>Pirellulaceae</taxon>
        <taxon>Anatilimnocola</taxon>
    </lineage>
</organism>
<dbReference type="EMBL" id="CP036274">
    <property type="protein sequence ID" value="QDU25645.1"/>
    <property type="molecule type" value="Genomic_DNA"/>
</dbReference>
<protein>
    <recommendedName>
        <fullName evidence="2">DUF4189 domain-containing protein</fullName>
    </recommendedName>
</protein>
<proteinExistence type="predicted"/>
<dbReference type="Pfam" id="PF13827">
    <property type="entry name" value="DUF4189"/>
    <property type="match status" value="1"/>
</dbReference>
<feature type="chain" id="PRO_5022174548" description="DUF4189 domain-containing protein" evidence="1">
    <location>
        <begin position="26"/>
        <end position="172"/>
    </location>
</feature>
<reference evidence="3 4" key="1">
    <citation type="submission" date="2019-02" db="EMBL/GenBank/DDBJ databases">
        <title>Deep-cultivation of Planctomycetes and their phenomic and genomic characterization uncovers novel biology.</title>
        <authorList>
            <person name="Wiegand S."/>
            <person name="Jogler M."/>
            <person name="Boedeker C."/>
            <person name="Pinto D."/>
            <person name="Vollmers J."/>
            <person name="Rivas-Marin E."/>
            <person name="Kohn T."/>
            <person name="Peeters S.H."/>
            <person name="Heuer A."/>
            <person name="Rast P."/>
            <person name="Oberbeckmann S."/>
            <person name="Bunk B."/>
            <person name="Jeske O."/>
            <person name="Meyerdierks A."/>
            <person name="Storesund J.E."/>
            <person name="Kallscheuer N."/>
            <person name="Luecker S."/>
            <person name="Lage O.M."/>
            <person name="Pohl T."/>
            <person name="Merkel B.J."/>
            <person name="Hornburger P."/>
            <person name="Mueller R.-W."/>
            <person name="Bruemmer F."/>
            <person name="Labrenz M."/>
            <person name="Spormann A.M."/>
            <person name="Op den Camp H."/>
            <person name="Overmann J."/>
            <person name="Amann R."/>
            <person name="Jetten M.S.M."/>
            <person name="Mascher T."/>
            <person name="Medema M.H."/>
            <person name="Devos D.P."/>
            <person name="Kaster A.-K."/>
            <person name="Ovreas L."/>
            <person name="Rohde M."/>
            <person name="Galperin M.Y."/>
            <person name="Jogler C."/>
        </authorList>
    </citation>
    <scope>NUCLEOTIDE SEQUENCE [LARGE SCALE GENOMIC DNA]</scope>
    <source>
        <strain evidence="3 4">ETA_A8</strain>
    </source>
</reference>
<dbReference type="RefSeq" id="WP_145084926.1">
    <property type="nucleotide sequence ID" value="NZ_CP036274.1"/>
</dbReference>
<keyword evidence="4" id="KW-1185">Reference proteome</keyword>
<evidence type="ECO:0000313" key="3">
    <source>
        <dbReference type="EMBL" id="QDU25645.1"/>
    </source>
</evidence>
<feature type="signal peptide" evidence="1">
    <location>
        <begin position="1"/>
        <end position="25"/>
    </location>
</feature>
<dbReference type="KEGG" id="aagg:ETAA8_07150"/>
<dbReference type="AlphaFoldDB" id="A0A517Y5Y5"/>
<evidence type="ECO:0000259" key="2">
    <source>
        <dbReference type="Pfam" id="PF13827"/>
    </source>
</evidence>
<keyword evidence="1" id="KW-0732">Signal</keyword>
<gene>
    <name evidence="3" type="ORF">ETAA8_07150</name>
</gene>
<accession>A0A517Y5Y5</accession>
<feature type="domain" description="DUF4189" evidence="2">
    <location>
        <begin position="33"/>
        <end position="126"/>
    </location>
</feature>
<name>A0A517Y5Y5_9BACT</name>
<evidence type="ECO:0000256" key="1">
    <source>
        <dbReference type="SAM" id="SignalP"/>
    </source>
</evidence>
<sequence length="172" mass="18719" precursor="true">MNVRRFLCVASVFACLICLSSTVSAIDVSNTSYAAVAYAPSTGNYRYAYNYGSRFSAEQAALRQMTEKDAKIVCWVNRGFCALALGDEAGSYGTGWTFGDEAGNAEAMETALKNCRERTKGARIVLCLVSDGQYIYEPRPIPRFRPIETTPPSPSLVPLLPPFLLPEPTASP</sequence>
<dbReference type="Proteomes" id="UP000315017">
    <property type="component" value="Chromosome"/>
</dbReference>
<evidence type="ECO:0000313" key="4">
    <source>
        <dbReference type="Proteomes" id="UP000315017"/>
    </source>
</evidence>